<dbReference type="OrthoDB" id="310895at2759"/>
<dbReference type="GeneID" id="25991539"/>
<dbReference type="InterPro" id="IPR044638">
    <property type="entry name" value="ALDH7A1-like"/>
</dbReference>
<feature type="domain" description="Aldehyde dehydrogenase" evidence="8">
    <location>
        <begin position="58"/>
        <end position="519"/>
    </location>
</feature>
<evidence type="ECO:0000256" key="6">
    <source>
        <dbReference type="PROSITE-ProRule" id="PRU10007"/>
    </source>
</evidence>
<dbReference type="VEuPathDB" id="FungiDB:A1Q1_08027"/>
<feature type="active site" evidence="6">
    <location>
        <position position="288"/>
    </location>
</feature>
<dbReference type="EC" id="1.2.1.3" evidence="5"/>
<dbReference type="Gene3D" id="3.40.605.10">
    <property type="entry name" value="Aldehyde Dehydrogenase, Chain A, domain 1"/>
    <property type="match status" value="1"/>
</dbReference>
<dbReference type="AlphaFoldDB" id="J6F1H9"/>
<evidence type="ECO:0000256" key="3">
    <source>
        <dbReference type="ARBA" id="ARBA00023002"/>
    </source>
</evidence>
<dbReference type="Proteomes" id="UP000002748">
    <property type="component" value="Unassembled WGS sequence"/>
</dbReference>
<evidence type="ECO:0000256" key="7">
    <source>
        <dbReference type="RuleBase" id="RU003345"/>
    </source>
</evidence>
<comment type="caution">
    <text evidence="9">The sequence shown here is derived from an EMBL/GenBank/DDBJ whole genome shotgun (WGS) entry which is preliminary data.</text>
</comment>
<dbReference type="KEGG" id="tasa:A1Q1_08027"/>
<sequence>MIRLLPRSTLIRSRMPIAIGSRALSSRASGVLSALGLSTDQPIPGVYDGKWGGSGPLVESHCPTTGEVIARVQTATPEETRMAIAKSAEAARAVRNMPGPKRGEVIRQIREALNDKVGALGDLISLEMGKIKSEGKGEVQEFIDICDHAVGLSRSIQGRVLPSERADHVIYEIPNPLGVVGILSAFNFPVAVYGWNFSVALAAGNATIWKPSPTTPLCAIAVTKLITPVLEANGLPGAAAALVCGDVDVGKTVVGSEDIPLISFTGSEKVGKEVGKAVMDRFGKTILELGGNNAVIVDKDADLSLALQGVLFAAVGTAGQRCTSTRRLLLHKDIAKEFLSKLLPIYDSQTLPTGDPLDPSTLIGPLHNEAAVQNYERALEGVTSRGGEILTKNSGRYTPKNGDLSGGSWVYPTVVKPKLDDPCWREEVFAPILYVAEFETLEDAIKLNNAVPQGLSSSLFTSGLRAMGQWLGPNGSDCGIVNVNVGTSGAEIGAAFGGNKSTGWGRESGGDAWKQYVRWSAATVNYGDKLPLAQGVSFGPSS</sequence>
<dbReference type="InterPro" id="IPR016163">
    <property type="entry name" value="Ald_DH_C"/>
</dbReference>
<dbReference type="PANTHER" id="PTHR43521:SF1">
    <property type="entry name" value="ALPHA-AMINOADIPIC SEMIALDEHYDE DEHYDROGENASE"/>
    <property type="match status" value="1"/>
</dbReference>
<dbReference type="GO" id="GO:0004029">
    <property type="term" value="F:aldehyde dehydrogenase (NAD+) activity"/>
    <property type="evidence" value="ECO:0007669"/>
    <property type="project" value="UniProtKB-EC"/>
</dbReference>
<reference evidence="9 10" key="1">
    <citation type="journal article" date="2012" name="Eukaryot. Cell">
        <title>Draft genome sequence of CBS 2479, the standard type strain of Trichosporon asahii.</title>
        <authorList>
            <person name="Yang R.Y."/>
            <person name="Li H.T."/>
            <person name="Zhu H."/>
            <person name="Zhou G.P."/>
            <person name="Wang M."/>
            <person name="Wang L."/>
        </authorList>
    </citation>
    <scope>NUCLEOTIDE SEQUENCE [LARGE SCALE GENOMIC DNA]</scope>
    <source>
        <strain evidence="10">ATCC 90039 / CBS 2479 / JCM 2466 / KCTC 7840 / NCYC 2677 / UAMH 7654</strain>
    </source>
</reference>
<keyword evidence="4" id="KW-0520">NAD</keyword>
<dbReference type="PANTHER" id="PTHR43521">
    <property type="entry name" value="ALPHA-AMINOADIPIC SEMIALDEHYDE DEHYDROGENASE"/>
    <property type="match status" value="1"/>
</dbReference>
<dbReference type="InterPro" id="IPR016161">
    <property type="entry name" value="Ald_DH/histidinol_DH"/>
</dbReference>
<evidence type="ECO:0000313" key="10">
    <source>
        <dbReference type="Proteomes" id="UP000002748"/>
    </source>
</evidence>
<comment type="similarity">
    <text evidence="1 7">Belongs to the aldehyde dehydrogenase family.</text>
</comment>
<gene>
    <name evidence="9" type="ORF">A1Q1_08027</name>
</gene>
<dbReference type="RefSeq" id="XP_014181688.1">
    <property type="nucleotide sequence ID" value="XM_014326213.1"/>
</dbReference>
<dbReference type="Pfam" id="PF00171">
    <property type="entry name" value="Aldedh"/>
    <property type="match status" value="1"/>
</dbReference>
<proteinExistence type="inferred from homology"/>
<evidence type="ECO:0000313" key="9">
    <source>
        <dbReference type="EMBL" id="EJT50814.1"/>
    </source>
</evidence>
<dbReference type="InterPro" id="IPR016162">
    <property type="entry name" value="Ald_DH_N"/>
</dbReference>
<dbReference type="HOGENOM" id="CLU_005391_1_2_1"/>
<dbReference type="InterPro" id="IPR029510">
    <property type="entry name" value="Ald_DH_CS_GLU"/>
</dbReference>
<dbReference type="PROSITE" id="PS00687">
    <property type="entry name" value="ALDEHYDE_DEHYDR_GLU"/>
    <property type="match status" value="1"/>
</dbReference>
<accession>J6F1H9</accession>
<keyword evidence="3 7" id="KW-0560">Oxidoreductase</keyword>
<name>J6F1H9_TRIAS</name>
<protein>
    <recommendedName>
        <fullName evidence="5">aldehyde dehydrogenase (NAD(+))</fullName>
        <ecNumber evidence="5">1.2.1.3</ecNumber>
    </recommendedName>
</protein>
<evidence type="ECO:0000256" key="4">
    <source>
        <dbReference type="ARBA" id="ARBA00023027"/>
    </source>
</evidence>
<evidence type="ECO:0000256" key="2">
    <source>
        <dbReference type="ARBA" id="ARBA00011881"/>
    </source>
</evidence>
<dbReference type="EMBL" id="ALBS01000087">
    <property type="protein sequence ID" value="EJT50814.1"/>
    <property type="molecule type" value="Genomic_DNA"/>
</dbReference>
<comment type="subunit">
    <text evidence="2">Homotetramer.</text>
</comment>
<dbReference type="InterPro" id="IPR015590">
    <property type="entry name" value="Aldehyde_DH_dom"/>
</dbReference>
<evidence type="ECO:0000256" key="5">
    <source>
        <dbReference type="ARBA" id="ARBA00024226"/>
    </source>
</evidence>
<evidence type="ECO:0000259" key="8">
    <source>
        <dbReference type="Pfam" id="PF00171"/>
    </source>
</evidence>
<organism evidence="9 10">
    <name type="scientific">Trichosporon asahii var. asahii (strain ATCC 90039 / CBS 2479 / JCM 2466 / KCTC 7840 / NBRC 103889/ NCYC 2677 / UAMH 7654)</name>
    <name type="common">Yeast</name>
    <dbReference type="NCBI Taxonomy" id="1186058"/>
    <lineage>
        <taxon>Eukaryota</taxon>
        <taxon>Fungi</taxon>
        <taxon>Dikarya</taxon>
        <taxon>Basidiomycota</taxon>
        <taxon>Agaricomycotina</taxon>
        <taxon>Tremellomycetes</taxon>
        <taxon>Trichosporonales</taxon>
        <taxon>Trichosporonaceae</taxon>
        <taxon>Trichosporon</taxon>
    </lineage>
</organism>
<dbReference type="Gene3D" id="3.40.309.10">
    <property type="entry name" value="Aldehyde Dehydrogenase, Chain A, domain 2"/>
    <property type="match status" value="1"/>
</dbReference>
<dbReference type="SUPFAM" id="SSF53720">
    <property type="entry name" value="ALDH-like"/>
    <property type="match status" value="1"/>
</dbReference>
<evidence type="ECO:0000256" key="1">
    <source>
        <dbReference type="ARBA" id="ARBA00009986"/>
    </source>
</evidence>